<evidence type="ECO:0000313" key="3">
    <source>
        <dbReference type="Proteomes" id="UP001390339"/>
    </source>
</evidence>
<feature type="compositionally biased region" description="Polar residues" evidence="1">
    <location>
        <begin position="33"/>
        <end position="54"/>
    </location>
</feature>
<feature type="compositionally biased region" description="Basic and acidic residues" evidence="1">
    <location>
        <begin position="1"/>
        <end position="10"/>
    </location>
</feature>
<dbReference type="EMBL" id="JAPCWZ010000001">
    <property type="protein sequence ID" value="KAK8880041.1"/>
    <property type="molecule type" value="Genomic_DNA"/>
</dbReference>
<proteinExistence type="predicted"/>
<sequence>MASSAEEKLSHPAPSPGQDEDQSLAKRPRVASPSATDLSVKSETKPSPSQTKQPTALPPQDESGNQATLGEGKENDDRQAMLEKEKKDAECKAQLESDLEWLSDDHGKACLADYAREMPEIARRIRIMRREEEKKEERLWKKYKSYPQRVEELIYGVSNFPYLETQHLEQACDEIGDMLDDMRLDNARNYRSLEHKFRILETMLQIFEAVLEGAGNGEPNQVCDHCDEEDSDIEWGWFFVEVFAFLTCDERKRLMARPTGQGRETWLQRLEGCIQITDNHPFLLQLRKAYGIMGKEKAWFEDEDYDSP</sequence>
<gene>
    <name evidence="2" type="ORF">PGQ11_001335</name>
</gene>
<feature type="region of interest" description="Disordered" evidence="1">
    <location>
        <begin position="1"/>
        <end position="77"/>
    </location>
</feature>
<name>A0ABR2JNC0_9PEZI</name>
<keyword evidence="3" id="KW-1185">Reference proteome</keyword>
<evidence type="ECO:0000313" key="2">
    <source>
        <dbReference type="EMBL" id="KAK8880041.1"/>
    </source>
</evidence>
<reference evidence="2 3" key="1">
    <citation type="journal article" date="2024" name="IMA Fungus">
        <title>Apiospora arundinis, a panoply of carbohydrate-active enzymes and secondary metabolites.</title>
        <authorList>
            <person name="Sorensen T."/>
            <person name="Petersen C."/>
            <person name="Muurmann A.T."/>
            <person name="Christiansen J.V."/>
            <person name="Brundto M.L."/>
            <person name="Overgaard C.K."/>
            <person name="Boysen A.T."/>
            <person name="Wollenberg R.D."/>
            <person name="Larsen T.O."/>
            <person name="Sorensen J.L."/>
            <person name="Nielsen K.L."/>
            <person name="Sondergaard T.E."/>
        </authorList>
    </citation>
    <scope>NUCLEOTIDE SEQUENCE [LARGE SCALE GENOMIC DNA]</scope>
    <source>
        <strain evidence="2 3">AAU 773</strain>
    </source>
</reference>
<comment type="caution">
    <text evidence="2">The sequence shown here is derived from an EMBL/GenBank/DDBJ whole genome shotgun (WGS) entry which is preliminary data.</text>
</comment>
<accession>A0ABR2JNC0</accession>
<dbReference type="Proteomes" id="UP001390339">
    <property type="component" value="Unassembled WGS sequence"/>
</dbReference>
<evidence type="ECO:0000256" key="1">
    <source>
        <dbReference type="SAM" id="MobiDB-lite"/>
    </source>
</evidence>
<organism evidence="2 3">
    <name type="scientific">Apiospora arundinis</name>
    <dbReference type="NCBI Taxonomy" id="335852"/>
    <lineage>
        <taxon>Eukaryota</taxon>
        <taxon>Fungi</taxon>
        <taxon>Dikarya</taxon>
        <taxon>Ascomycota</taxon>
        <taxon>Pezizomycotina</taxon>
        <taxon>Sordariomycetes</taxon>
        <taxon>Xylariomycetidae</taxon>
        <taxon>Amphisphaeriales</taxon>
        <taxon>Apiosporaceae</taxon>
        <taxon>Apiospora</taxon>
    </lineage>
</organism>
<protein>
    <submittedName>
        <fullName evidence="2">Uncharacterized protein</fullName>
    </submittedName>
</protein>